<evidence type="ECO:0000313" key="4">
    <source>
        <dbReference type="Proteomes" id="UP001500567"/>
    </source>
</evidence>
<dbReference type="Proteomes" id="UP001500567">
    <property type="component" value="Unassembled WGS sequence"/>
</dbReference>
<dbReference type="SUPFAM" id="SSF49265">
    <property type="entry name" value="Fibronectin type III"/>
    <property type="match status" value="1"/>
</dbReference>
<dbReference type="Pfam" id="PF00041">
    <property type="entry name" value="fn3"/>
    <property type="match status" value="1"/>
</dbReference>
<sequence length="127" mass="13050">MLPGQLLPRLYSDVGLGEGLPNVVEKPVPTGMTSIGFTVAFTTQNAGDTKVEYGKTAQPGTVGMNVTPTTRRNVVLKNLPPGIVYSVKVSSVNGAGTSSAAAGPVSTDTQKRPSNRLRGAAVAPGRE</sequence>
<keyword evidence="4" id="KW-1185">Reference proteome</keyword>
<dbReference type="EMBL" id="BAABDJ010000001">
    <property type="protein sequence ID" value="GAA3994072.1"/>
    <property type="molecule type" value="Genomic_DNA"/>
</dbReference>
<dbReference type="RefSeq" id="WP_345070151.1">
    <property type="nucleotide sequence ID" value="NZ_BAABDJ010000001.1"/>
</dbReference>
<dbReference type="CDD" id="cd00063">
    <property type="entry name" value="FN3"/>
    <property type="match status" value="1"/>
</dbReference>
<dbReference type="InterPro" id="IPR036116">
    <property type="entry name" value="FN3_sf"/>
</dbReference>
<comment type="caution">
    <text evidence="3">The sequence shown here is derived from an EMBL/GenBank/DDBJ whole genome shotgun (WGS) entry which is preliminary data.</text>
</comment>
<gene>
    <name evidence="3" type="ORF">GCM10022408_00280</name>
</gene>
<dbReference type="Gene3D" id="2.60.40.10">
    <property type="entry name" value="Immunoglobulins"/>
    <property type="match status" value="1"/>
</dbReference>
<name>A0ABP7RAL5_9BACT</name>
<evidence type="ECO:0000313" key="3">
    <source>
        <dbReference type="EMBL" id="GAA3994072.1"/>
    </source>
</evidence>
<dbReference type="InterPro" id="IPR003961">
    <property type="entry name" value="FN3_dom"/>
</dbReference>
<feature type="domain" description="Fibronectin type-III" evidence="2">
    <location>
        <begin position="23"/>
        <end position="112"/>
    </location>
</feature>
<feature type="region of interest" description="Disordered" evidence="1">
    <location>
        <begin position="95"/>
        <end position="127"/>
    </location>
</feature>
<accession>A0ABP7RAL5</accession>
<organism evidence="3 4">
    <name type="scientific">Hymenobacter fastidiosus</name>
    <dbReference type="NCBI Taxonomy" id="486264"/>
    <lineage>
        <taxon>Bacteria</taxon>
        <taxon>Pseudomonadati</taxon>
        <taxon>Bacteroidota</taxon>
        <taxon>Cytophagia</taxon>
        <taxon>Cytophagales</taxon>
        <taxon>Hymenobacteraceae</taxon>
        <taxon>Hymenobacter</taxon>
    </lineage>
</organism>
<dbReference type="PROSITE" id="PS50853">
    <property type="entry name" value="FN3"/>
    <property type="match status" value="1"/>
</dbReference>
<reference evidence="4" key="1">
    <citation type="journal article" date="2019" name="Int. J. Syst. Evol. Microbiol.">
        <title>The Global Catalogue of Microorganisms (GCM) 10K type strain sequencing project: providing services to taxonomists for standard genome sequencing and annotation.</title>
        <authorList>
            <consortium name="The Broad Institute Genomics Platform"/>
            <consortium name="The Broad Institute Genome Sequencing Center for Infectious Disease"/>
            <person name="Wu L."/>
            <person name="Ma J."/>
        </authorList>
    </citation>
    <scope>NUCLEOTIDE SEQUENCE [LARGE SCALE GENOMIC DNA]</scope>
    <source>
        <strain evidence="4">JCM 17224</strain>
    </source>
</reference>
<protein>
    <recommendedName>
        <fullName evidence="2">Fibronectin type-III domain-containing protein</fullName>
    </recommendedName>
</protein>
<dbReference type="InterPro" id="IPR013783">
    <property type="entry name" value="Ig-like_fold"/>
</dbReference>
<evidence type="ECO:0000256" key="1">
    <source>
        <dbReference type="SAM" id="MobiDB-lite"/>
    </source>
</evidence>
<evidence type="ECO:0000259" key="2">
    <source>
        <dbReference type="PROSITE" id="PS50853"/>
    </source>
</evidence>
<proteinExistence type="predicted"/>